<dbReference type="GO" id="GO:0046872">
    <property type="term" value="F:metal ion binding"/>
    <property type="evidence" value="ECO:0007669"/>
    <property type="project" value="UniProtKB-KW"/>
</dbReference>
<evidence type="ECO:0000313" key="10">
    <source>
        <dbReference type="Proteomes" id="UP000028411"/>
    </source>
</evidence>
<dbReference type="PROSITE" id="PS00194">
    <property type="entry name" value="THIOREDOXIN_1"/>
    <property type="match status" value="1"/>
</dbReference>
<dbReference type="SUPFAM" id="SSF52833">
    <property type="entry name" value="Thioredoxin-like"/>
    <property type="match status" value="1"/>
</dbReference>
<dbReference type="FunFam" id="3.40.30.10:FF:000001">
    <property type="entry name" value="Thioredoxin"/>
    <property type="match status" value="1"/>
</dbReference>
<dbReference type="CDD" id="cd02947">
    <property type="entry name" value="TRX_family"/>
    <property type="match status" value="1"/>
</dbReference>
<dbReference type="InterPro" id="IPR036249">
    <property type="entry name" value="Thioredoxin-like_sf"/>
</dbReference>
<keyword evidence="6" id="KW-0676">Redox-active center</keyword>
<keyword evidence="3" id="KW-0479">Metal-binding</keyword>
<dbReference type="EMBL" id="JFHR01000001">
    <property type="protein sequence ID" value="KEQ55610.1"/>
    <property type="molecule type" value="Genomic_DNA"/>
</dbReference>
<dbReference type="AlphaFoldDB" id="A0A081RK87"/>
<dbReference type="GO" id="GO:0015035">
    <property type="term" value="F:protein-disulfide reductase activity"/>
    <property type="evidence" value="ECO:0007669"/>
    <property type="project" value="UniProtKB-UniRule"/>
</dbReference>
<gene>
    <name evidence="9" type="primary">trxC</name>
    <name evidence="9" type="ORF">BV95_00249</name>
</gene>
<dbReference type="PANTHER" id="PTHR45663:SF11">
    <property type="entry name" value="GEO12009P1"/>
    <property type="match status" value="1"/>
</dbReference>
<organism evidence="9 10">
    <name type="scientific">Sphingobium chlorophenolicum</name>
    <dbReference type="NCBI Taxonomy" id="46429"/>
    <lineage>
        <taxon>Bacteria</taxon>
        <taxon>Pseudomonadati</taxon>
        <taxon>Pseudomonadota</taxon>
        <taxon>Alphaproteobacteria</taxon>
        <taxon>Sphingomonadales</taxon>
        <taxon>Sphingomonadaceae</taxon>
        <taxon>Sphingobium</taxon>
    </lineage>
</organism>
<dbReference type="Gene3D" id="2.30.30.380">
    <property type="entry name" value="Zn-finger domain of Sec23/24"/>
    <property type="match status" value="1"/>
</dbReference>
<dbReference type="PROSITE" id="PS51352">
    <property type="entry name" value="THIOREDOXIN_2"/>
    <property type="match status" value="1"/>
</dbReference>
<dbReference type="InterPro" id="IPR017937">
    <property type="entry name" value="Thioredoxin_CS"/>
</dbReference>
<proteinExistence type="inferred from homology"/>
<evidence type="ECO:0000256" key="1">
    <source>
        <dbReference type="ARBA" id="ARBA00008987"/>
    </source>
</evidence>
<dbReference type="Pfam" id="PF21352">
    <property type="entry name" value="Zn_ribbon_Thio2"/>
    <property type="match status" value="1"/>
</dbReference>
<accession>A0A081RK87</accession>
<feature type="domain" description="Thioredoxin" evidence="8">
    <location>
        <begin position="21"/>
        <end position="145"/>
    </location>
</feature>
<protein>
    <recommendedName>
        <fullName evidence="7">Thioredoxin</fullName>
    </recommendedName>
</protein>
<dbReference type="InterPro" id="IPR005746">
    <property type="entry name" value="Thioredoxin"/>
</dbReference>
<evidence type="ECO:0000256" key="3">
    <source>
        <dbReference type="ARBA" id="ARBA00022723"/>
    </source>
</evidence>
<dbReference type="eggNOG" id="COG3118">
    <property type="taxonomic scope" value="Bacteria"/>
</dbReference>
<keyword evidence="5" id="KW-1015">Disulfide bond</keyword>
<evidence type="ECO:0000256" key="2">
    <source>
        <dbReference type="ARBA" id="ARBA00022448"/>
    </source>
</evidence>
<evidence type="ECO:0000256" key="5">
    <source>
        <dbReference type="ARBA" id="ARBA00023157"/>
    </source>
</evidence>
<keyword evidence="2" id="KW-0813">Transport</keyword>
<sequence length="147" mass="15693">MSDVPLVACPVCASINRVPAAKIGAAPICGKCGMPLFQGQPVDVDQAAFDRHVGRGSLPVLVDFWASWCGPCRAMAPAFKAAAAELEPHVRLLKVDTEAEQGIAGRYRIQSIPTLILFRGGREVARQAGAMDRARLVAWTRQALVTA</sequence>
<comment type="similarity">
    <text evidence="1">Belongs to the thioredoxin family.</text>
</comment>
<keyword evidence="4" id="KW-0249">Electron transport</keyword>
<name>A0A081RK87_SPHCR</name>
<dbReference type="RefSeq" id="WP_021246250.1">
    <property type="nucleotide sequence ID" value="NZ_JFHR01000001.1"/>
</dbReference>
<dbReference type="Proteomes" id="UP000028411">
    <property type="component" value="Unassembled WGS sequence"/>
</dbReference>
<dbReference type="GO" id="GO:0045454">
    <property type="term" value="P:cell redox homeostasis"/>
    <property type="evidence" value="ECO:0007669"/>
    <property type="project" value="TreeGrafter"/>
</dbReference>
<dbReference type="InterPro" id="IPR013766">
    <property type="entry name" value="Thioredoxin_domain"/>
</dbReference>
<dbReference type="OrthoDB" id="9790390at2"/>
<dbReference type="NCBIfam" id="NF008229">
    <property type="entry name" value="PRK10996.1"/>
    <property type="match status" value="1"/>
</dbReference>
<dbReference type="Pfam" id="PF00085">
    <property type="entry name" value="Thioredoxin"/>
    <property type="match status" value="1"/>
</dbReference>
<evidence type="ECO:0000256" key="6">
    <source>
        <dbReference type="ARBA" id="ARBA00023284"/>
    </source>
</evidence>
<dbReference type="NCBIfam" id="TIGR01068">
    <property type="entry name" value="thioredoxin"/>
    <property type="match status" value="1"/>
</dbReference>
<dbReference type="PANTHER" id="PTHR45663">
    <property type="entry name" value="GEO12009P1"/>
    <property type="match status" value="1"/>
</dbReference>
<dbReference type="InterPro" id="IPR049299">
    <property type="entry name" value="Thio2_N"/>
</dbReference>
<comment type="caution">
    <text evidence="9">The sequence shown here is derived from an EMBL/GenBank/DDBJ whole genome shotgun (WGS) entry which is preliminary data.</text>
</comment>
<dbReference type="PATRIC" id="fig|46429.4.peg.247"/>
<evidence type="ECO:0000313" key="9">
    <source>
        <dbReference type="EMBL" id="KEQ55610.1"/>
    </source>
</evidence>
<reference evidence="9 10" key="1">
    <citation type="submission" date="2014-02" db="EMBL/GenBank/DDBJ databases">
        <title>Whole genome sequence of Sphingobium chlorophenolicum NBRC 16172.</title>
        <authorList>
            <person name="Gan H.M."/>
            <person name="Gan H.Y."/>
            <person name="Chew T.H."/>
            <person name="Savka M.A."/>
        </authorList>
    </citation>
    <scope>NUCLEOTIDE SEQUENCE [LARGE SCALE GENOMIC DNA]</scope>
    <source>
        <strain evidence="9 10">NBRC 16172</strain>
    </source>
</reference>
<evidence type="ECO:0000259" key="8">
    <source>
        <dbReference type="PROSITE" id="PS51352"/>
    </source>
</evidence>
<evidence type="ECO:0000256" key="7">
    <source>
        <dbReference type="NCBIfam" id="TIGR01068"/>
    </source>
</evidence>
<dbReference type="GO" id="GO:0005829">
    <property type="term" value="C:cytosol"/>
    <property type="evidence" value="ECO:0007669"/>
    <property type="project" value="TreeGrafter"/>
</dbReference>
<dbReference type="PRINTS" id="PR00421">
    <property type="entry name" value="THIOREDOXIN"/>
</dbReference>
<dbReference type="Gene3D" id="3.40.30.10">
    <property type="entry name" value="Glutaredoxin"/>
    <property type="match status" value="1"/>
</dbReference>
<evidence type="ECO:0000256" key="4">
    <source>
        <dbReference type="ARBA" id="ARBA00022982"/>
    </source>
</evidence>